<evidence type="ECO:0000313" key="23">
    <source>
        <dbReference type="EMBL" id="NXU45530.1"/>
    </source>
</evidence>
<sequence length="1422" mass="148963">GLISRVTESVKNIVPGWLQKYFNKREDKCVDTNESASEEENPVNYDHDYANEDAMGIDGRVAPESARINLEEPSTSRSALNFSDVLTRPSLHRSHLNCTVLDSTVPHCQPSTSSTLGIGSPGLSLVKEIKDSTSQHDDDNISTTSGFSSRASDKDITVSKNTSAPLLWSPEAERSHPLSQHPASSSKKPAFNLSAFGSPSPSLGNTSVFKTRQLGDSPFYPGKTSYGGAAAAARQTKVQISAYQPPIKRQMKAKQANVQSYGVTSSTARRILQTLEKMSSPLADAKRIPSSVSSPLSSPVDRSVLNVTSFQSRQNQMDLQHPPVQKLVTPKPMSLTGSRITYFKPSLKPATNSRKIHQRVHTDHQSTNSVLEVSIKKRQWEPFNLSYPKPETPASNGLSSGGRMDSACGKMRRERERYCASRPGQKQQLMEQEELPEVPLPISSASLPTFNFSFPASSAVSSSPSTVSKAVMNKVNLCCIFNVGSPTFVFSSPIVKSTEVEVLPPLSQIKFTFSVPVVKSSELSGSTDTPVTSILSPGSATVNSTSNKKEEEEEYDGFCKPAKFLKQGSVLDILKNPGFMPGKSPSCSSAQPVTSTVVYTRPAISSFSAAKDTSKQASSFWQSDTHDLCLQSKTTDDKCVTCEAAKVSTVESTKQTISVSPCVSSKTTVPTAGTLGFEDKFKPAPNTWDCDTCMVQNKPEATKCVACETPKPGTGVMPALTMPMVTENSVTVTSSSTSSSTGTTVTLGFGDKFKPPKGSWNCSVCFVQNMAEDSKCVSCQSEKPGFSVPVTSSSLSAFSASSGGFLDLDKFKKPEGSWECEVCSVQNKAEATKCIACEGAKPGTKAELKGFGTATVSTNAAMPTFTFGIPSSSSESSQTSGSTGNFKFGEQSSFKFGIASESASSNTVTGGFKFPTGSGNFKFGVSSSDSKSEDSKKESKSSSFTFGLPSTTSQAPSTFQFGTTSLGQQEKKEEPVLGGFGFATSSTSSIATNENKTGVGGFTFGTVAEKDAASPALPFKKSDEKKDETISTKGGFSFSNVESAPASQFVLGKAEEKQDSVTSAGPLAFGKKADNEELKAQPIFSSGTAEHTKEETTAKPVFNFSFGKPSEKESEQAKAPFAFGAPTSTCDQGGSFSFLSSSSSSTAVPTTSANSSSVFGSTLSSSNPQPVPTPFVFGQPSNTVTSSVFGNPAESATSQSFGFSQENKPATTSSSTGSTLTPFLFGSGESSTNAANTGFTFGATTTSSSTGSSSSFLFGSGPPAPAAGPAFGASQPPAFGPSPGSGQQSAPSFGSPSTTLFPAGSHPAPSAFGSVTSSTQPSVFGQQAAHQPTFGSGTPSTGSVFQFASSTTNLSFPNNPGVFTFGANLPAPAAPAPPSGTSRFSFNQPSAFTVGTNGKNIFSASGSSVAGRKIKTAVRRRK</sequence>
<keyword evidence="6" id="KW-0677">Repeat</keyword>
<name>A0A7L3KW62_9PASS</name>
<dbReference type="EMBL" id="VZTZ01046640">
    <property type="protein sequence ID" value="NXU45530.1"/>
    <property type="molecule type" value="Genomic_DNA"/>
</dbReference>
<dbReference type="Pfam" id="PF10599">
    <property type="entry name" value="Nup_retrotrp_bd"/>
    <property type="match status" value="1"/>
</dbReference>
<feature type="compositionally biased region" description="Polar residues" evidence="21">
    <location>
        <begin position="944"/>
        <end position="961"/>
    </location>
</feature>
<comment type="caution">
    <text evidence="23">The sequence shown here is derived from an EMBL/GenBank/DDBJ whole genome shotgun (WGS) entry which is preliminary data.</text>
</comment>
<gene>
    <name evidence="23" type="primary">Nup153</name>
    <name evidence="23" type="ORF">DRYBRU_R10711</name>
</gene>
<keyword evidence="10" id="KW-0653">Protein transport</keyword>
<feature type="region of interest" description="Disordered" evidence="21">
    <location>
        <begin position="1083"/>
        <end position="1115"/>
    </location>
</feature>
<feature type="domain" description="RanBP2-type" evidence="22">
    <location>
        <begin position="684"/>
        <end position="713"/>
    </location>
</feature>
<keyword evidence="14" id="KW-0472">Membrane</keyword>
<dbReference type="OrthoDB" id="79830at2759"/>
<evidence type="ECO:0000256" key="8">
    <source>
        <dbReference type="ARBA" id="ARBA00022816"/>
    </source>
</evidence>
<dbReference type="GO" id="GO:0003677">
    <property type="term" value="F:DNA binding"/>
    <property type="evidence" value="ECO:0007669"/>
    <property type="project" value="UniProtKB-KW"/>
</dbReference>
<dbReference type="GO" id="GO:0017056">
    <property type="term" value="F:structural constituent of nuclear pore"/>
    <property type="evidence" value="ECO:0007669"/>
    <property type="project" value="TreeGrafter"/>
</dbReference>
<evidence type="ECO:0000256" key="19">
    <source>
        <dbReference type="ARBA" id="ARBA00079437"/>
    </source>
</evidence>
<reference evidence="23 24" key="1">
    <citation type="submission" date="2019-09" db="EMBL/GenBank/DDBJ databases">
        <title>Bird 10,000 Genomes (B10K) Project - Family phase.</title>
        <authorList>
            <person name="Zhang G."/>
        </authorList>
    </citation>
    <scope>NUCLEOTIDE SEQUENCE [LARGE SCALE GENOMIC DNA]</scope>
    <source>
        <strain evidence="23">B10K-DU-030-03</strain>
    </source>
</reference>
<feature type="compositionally biased region" description="Polar residues" evidence="21">
    <location>
        <begin position="195"/>
        <end position="209"/>
    </location>
</feature>
<proteinExistence type="inferred from homology"/>
<feature type="compositionally biased region" description="Low complexity" evidence="21">
    <location>
        <begin position="1266"/>
        <end position="1297"/>
    </location>
</feature>
<dbReference type="GO" id="GO:0005643">
    <property type="term" value="C:nuclear pore"/>
    <property type="evidence" value="ECO:0007669"/>
    <property type="project" value="UniProtKB-SubCell"/>
</dbReference>
<dbReference type="Pfam" id="PF08604">
    <property type="entry name" value="Nup153"/>
    <property type="match status" value="1"/>
</dbReference>
<accession>A0A7L3KW62</accession>
<dbReference type="InterPro" id="IPR036443">
    <property type="entry name" value="Znf_RanBP2_sf"/>
</dbReference>
<feature type="region of interest" description="Disordered" evidence="21">
    <location>
        <begin position="131"/>
        <end position="209"/>
    </location>
</feature>
<keyword evidence="15" id="KW-0539">Nucleus</keyword>
<dbReference type="PROSITE" id="PS50199">
    <property type="entry name" value="ZF_RANBP2_2"/>
    <property type="match status" value="3"/>
</dbReference>
<dbReference type="GO" id="GO:0006405">
    <property type="term" value="P:RNA export from nucleus"/>
    <property type="evidence" value="ECO:0007669"/>
    <property type="project" value="TreeGrafter"/>
</dbReference>
<evidence type="ECO:0000256" key="5">
    <source>
        <dbReference type="ARBA" id="ARBA00022723"/>
    </source>
</evidence>
<dbReference type="Gene3D" id="4.10.1060.10">
    <property type="entry name" value="Zinc finger, RanBP2-type"/>
    <property type="match status" value="3"/>
</dbReference>
<feature type="compositionally biased region" description="Polar residues" evidence="21">
    <location>
        <begin position="1186"/>
        <end position="1210"/>
    </location>
</feature>
<evidence type="ECO:0000256" key="20">
    <source>
        <dbReference type="PROSITE-ProRule" id="PRU00322"/>
    </source>
</evidence>
<feature type="compositionally biased region" description="Polar residues" evidence="21">
    <location>
        <begin position="528"/>
        <end position="546"/>
    </location>
</feature>
<keyword evidence="8" id="KW-0509">mRNA transport</keyword>
<feature type="non-terminal residue" evidence="23">
    <location>
        <position position="1"/>
    </location>
</feature>
<dbReference type="GO" id="GO:0008139">
    <property type="term" value="F:nuclear localization sequence binding"/>
    <property type="evidence" value="ECO:0007669"/>
    <property type="project" value="TreeGrafter"/>
</dbReference>
<evidence type="ECO:0000256" key="17">
    <source>
        <dbReference type="ARBA" id="ARBA00068609"/>
    </source>
</evidence>
<keyword evidence="12" id="KW-0238">DNA-binding</keyword>
<feature type="region of interest" description="Disordered" evidence="21">
    <location>
        <begin position="1266"/>
        <end position="1338"/>
    </location>
</feature>
<feature type="region of interest" description="Disordered" evidence="21">
    <location>
        <begin position="1186"/>
        <end position="1218"/>
    </location>
</feature>
<evidence type="ECO:0000256" key="1">
    <source>
        <dbReference type="ARBA" id="ARBA00001947"/>
    </source>
</evidence>
<feature type="non-terminal residue" evidence="23">
    <location>
        <position position="1422"/>
    </location>
</feature>
<feature type="compositionally biased region" description="Polar residues" evidence="21">
    <location>
        <begin position="177"/>
        <end position="187"/>
    </location>
</feature>
<feature type="domain" description="RanBP2-type" evidence="22">
    <location>
        <begin position="756"/>
        <end position="785"/>
    </location>
</feature>
<keyword evidence="9" id="KW-0862">Zinc</keyword>
<dbReference type="FunFam" id="4.10.1060.10:FF:000001">
    <property type="entry name" value="Nuclear pore complex protein Nup153"/>
    <property type="match status" value="3"/>
</dbReference>
<keyword evidence="13" id="KW-0906">Nuclear pore complex</keyword>
<evidence type="ECO:0000256" key="6">
    <source>
        <dbReference type="ARBA" id="ARBA00022737"/>
    </source>
</evidence>
<keyword evidence="24" id="KW-1185">Reference proteome</keyword>
<comment type="cofactor">
    <cofactor evidence="1">
        <name>Zn(2+)</name>
        <dbReference type="ChEBI" id="CHEBI:29105"/>
    </cofactor>
</comment>
<evidence type="ECO:0000256" key="14">
    <source>
        <dbReference type="ARBA" id="ARBA00023136"/>
    </source>
</evidence>
<feature type="compositionally biased region" description="Polar residues" evidence="21">
    <location>
        <begin position="1313"/>
        <end position="1338"/>
    </location>
</feature>
<feature type="region of interest" description="Disordered" evidence="21">
    <location>
        <begin position="528"/>
        <end position="547"/>
    </location>
</feature>
<dbReference type="InterPro" id="IPR026054">
    <property type="entry name" value="Nucleoporin"/>
</dbReference>
<dbReference type="PANTHER" id="PTHR23193">
    <property type="entry name" value="NUCLEAR PORE COMPLEX PROTEIN NUP"/>
    <property type="match status" value="1"/>
</dbReference>
<feature type="domain" description="RanBP2-type" evidence="22">
    <location>
        <begin position="814"/>
        <end position="843"/>
    </location>
</feature>
<evidence type="ECO:0000259" key="22">
    <source>
        <dbReference type="PROSITE" id="PS50199"/>
    </source>
</evidence>
<dbReference type="PANTHER" id="PTHR23193:SF23">
    <property type="entry name" value="NUCLEAR PORE COMPLEX PROTEIN NUP153"/>
    <property type="match status" value="1"/>
</dbReference>
<evidence type="ECO:0000313" key="24">
    <source>
        <dbReference type="Proteomes" id="UP000525319"/>
    </source>
</evidence>
<evidence type="ECO:0000256" key="4">
    <source>
        <dbReference type="ARBA" id="ARBA00022448"/>
    </source>
</evidence>
<feature type="compositionally biased region" description="Polar residues" evidence="21">
    <location>
        <begin position="141"/>
        <end position="150"/>
    </location>
</feature>
<keyword evidence="7 20" id="KW-0863">Zinc-finger</keyword>
<evidence type="ECO:0000256" key="13">
    <source>
        <dbReference type="ARBA" id="ARBA00023132"/>
    </source>
</evidence>
<dbReference type="InterPro" id="IPR001876">
    <property type="entry name" value="Znf_RanBP2"/>
</dbReference>
<evidence type="ECO:0000256" key="15">
    <source>
        <dbReference type="ARBA" id="ARBA00023242"/>
    </source>
</evidence>
<comment type="subcellular location">
    <subcellularLocation>
        <location evidence="2">Nucleus membrane</location>
    </subcellularLocation>
    <subcellularLocation>
        <location evidence="3">Nucleus</location>
        <location evidence="3">Nuclear pore complex</location>
    </subcellularLocation>
</comment>
<dbReference type="Proteomes" id="UP000525319">
    <property type="component" value="Unassembled WGS sequence"/>
</dbReference>
<dbReference type="GO" id="GO:0051028">
    <property type="term" value="P:mRNA transport"/>
    <property type="evidence" value="ECO:0007669"/>
    <property type="project" value="UniProtKB-KW"/>
</dbReference>
<dbReference type="GO" id="GO:0006606">
    <property type="term" value="P:protein import into nucleus"/>
    <property type="evidence" value="ECO:0007669"/>
    <property type="project" value="TreeGrafter"/>
</dbReference>
<dbReference type="SMART" id="SM00547">
    <property type="entry name" value="ZnF_RBZ"/>
    <property type="match status" value="3"/>
</dbReference>
<keyword evidence="11" id="KW-0811">Translocation</keyword>
<evidence type="ECO:0000256" key="9">
    <source>
        <dbReference type="ARBA" id="ARBA00022833"/>
    </source>
</evidence>
<organism evidence="23 24">
    <name type="scientific">Drymodes brunneopygia</name>
    <dbReference type="NCBI Taxonomy" id="626378"/>
    <lineage>
        <taxon>Eukaryota</taxon>
        <taxon>Metazoa</taxon>
        <taxon>Chordata</taxon>
        <taxon>Craniata</taxon>
        <taxon>Vertebrata</taxon>
        <taxon>Euteleostomi</taxon>
        <taxon>Archelosauria</taxon>
        <taxon>Archosauria</taxon>
        <taxon>Dinosauria</taxon>
        <taxon>Saurischia</taxon>
        <taxon>Theropoda</taxon>
        <taxon>Coelurosauria</taxon>
        <taxon>Aves</taxon>
        <taxon>Neognathae</taxon>
        <taxon>Neoaves</taxon>
        <taxon>Telluraves</taxon>
        <taxon>Australaves</taxon>
        <taxon>Passeriformes</taxon>
        <taxon>Petroicidae</taxon>
        <taxon>Drymodes</taxon>
    </lineage>
</organism>
<dbReference type="InterPro" id="IPR018892">
    <property type="entry name" value="Retro-transposon_transp_CS"/>
</dbReference>
<keyword evidence="4" id="KW-0813">Transport</keyword>
<evidence type="ECO:0000256" key="12">
    <source>
        <dbReference type="ARBA" id="ARBA00023125"/>
    </source>
</evidence>
<dbReference type="PROSITE" id="PS01358">
    <property type="entry name" value="ZF_RANBP2_1"/>
    <property type="match status" value="3"/>
</dbReference>
<keyword evidence="5" id="KW-0479">Metal-binding</keyword>
<dbReference type="GO" id="GO:0008270">
    <property type="term" value="F:zinc ion binding"/>
    <property type="evidence" value="ECO:0007669"/>
    <property type="project" value="UniProtKB-KW"/>
</dbReference>
<dbReference type="GO" id="GO:0031965">
    <property type="term" value="C:nuclear membrane"/>
    <property type="evidence" value="ECO:0007669"/>
    <property type="project" value="UniProtKB-SubCell"/>
</dbReference>
<evidence type="ECO:0000256" key="16">
    <source>
        <dbReference type="ARBA" id="ARBA00060842"/>
    </source>
</evidence>
<feature type="compositionally biased region" description="Basic and acidic residues" evidence="21">
    <location>
        <begin position="930"/>
        <end position="940"/>
    </location>
</feature>
<evidence type="ECO:0000256" key="21">
    <source>
        <dbReference type="SAM" id="MobiDB-lite"/>
    </source>
</evidence>
<evidence type="ECO:0000256" key="10">
    <source>
        <dbReference type="ARBA" id="ARBA00022927"/>
    </source>
</evidence>
<feature type="region of interest" description="Disordered" evidence="21">
    <location>
        <begin position="384"/>
        <end position="406"/>
    </location>
</feature>
<feature type="region of interest" description="Disordered" evidence="21">
    <location>
        <begin position="925"/>
        <end position="961"/>
    </location>
</feature>
<dbReference type="SUPFAM" id="SSF90209">
    <property type="entry name" value="Ran binding protein zinc finger-like"/>
    <property type="match status" value="3"/>
</dbReference>
<dbReference type="InterPro" id="IPR013913">
    <property type="entry name" value="Nup153_N"/>
</dbReference>
<evidence type="ECO:0000256" key="2">
    <source>
        <dbReference type="ARBA" id="ARBA00004126"/>
    </source>
</evidence>
<evidence type="ECO:0000256" key="18">
    <source>
        <dbReference type="ARBA" id="ARBA00078197"/>
    </source>
</evidence>
<evidence type="ECO:0000256" key="11">
    <source>
        <dbReference type="ARBA" id="ARBA00023010"/>
    </source>
</evidence>
<comment type="similarity">
    <text evidence="16">Belongs to the NUP153 family.</text>
</comment>
<evidence type="ECO:0000256" key="3">
    <source>
        <dbReference type="ARBA" id="ARBA00004567"/>
    </source>
</evidence>
<dbReference type="Pfam" id="PF00641">
    <property type="entry name" value="Zn_ribbon_RanBP"/>
    <property type="match status" value="3"/>
</dbReference>
<protein>
    <recommendedName>
        <fullName evidence="17">Nuclear pore complex protein Nup153</fullName>
    </recommendedName>
    <alternativeName>
        <fullName evidence="19">153 kDa nucleoporin</fullName>
    </alternativeName>
    <alternativeName>
        <fullName evidence="18">Nucleoporin Nup153</fullName>
    </alternativeName>
</protein>
<evidence type="ECO:0000256" key="7">
    <source>
        <dbReference type="ARBA" id="ARBA00022771"/>
    </source>
</evidence>